<organism evidence="2 3">
    <name type="scientific">Saccharopolyspora mangrovi</name>
    <dbReference type="NCBI Taxonomy" id="3082379"/>
    <lineage>
        <taxon>Bacteria</taxon>
        <taxon>Bacillati</taxon>
        <taxon>Actinomycetota</taxon>
        <taxon>Actinomycetes</taxon>
        <taxon>Pseudonocardiales</taxon>
        <taxon>Pseudonocardiaceae</taxon>
        <taxon>Saccharopolyspora</taxon>
    </lineage>
</organism>
<comment type="caution">
    <text evidence="2">The sequence shown here is derived from an EMBL/GenBank/DDBJ whole genome shotgun (WGS) entry which is preliminary data.</text>
</comment>
<dbReference type="Gene3D" id="3.10.490.10">
    <property type="entry name" value="Gamma-glutamyl cyclotransferase-like"/>
    <property type="match status" value="1"/>
</dbReference>
<evidence type="ECO:0000313" key="3">
    <source>
        <dbReference type="Proteomes" id="UP001327093"/>
    </source>
</evidence>
<dbReference type="InterPro" id="IPR053844">
    <property type="entry name" value="AH_C"/>
</dbReference>
<gene>
    <name evidence="2" type="ORF">R4I43_04115</name>
</gene>
<dbReference type="InterPro" id="IPR013024">
    <property type="entry name" value="GGCT-like"/>
</dbReference>
<keyword evidence="3" id="KW-1185">Reference proteome</keyword>
<protein>
    <submittedName>
        <fullName evidence="2">Gamma-glutamylcyclotransferase</fullName>
    </submittedName>
</protein>
<reference evidence="2 3" key="1">
    <citation type="submission" date="2023-10" db="EMBL/GenBank/DDBJ databases">
        <title>Saccharopolyspora sp. nov., isolated from mangrove soil.</title>
        <authorList>
            <person name="Lu Y."/>
            <person name="Liu W."/>
        </authorList>
    </citation>
    <scope>NUCLEOTIDE SEQUENCE [LARGE SCALE GENOMIC DNA]</scope>
    <source>
        <strain evidence="2 3">S2-29</strain>
    </source>
</reference>
<feature type="domain" description="Allophanate hydrolase C-terminal" evidence="1">
    <location>
        <begin position="5"/>
        <end position="124"/>
    </location>
</feature>
<dbReference type="CDD" id="cd06661">
    <property type="entry name" value="GGCT_like"/>
    <property type="match status" value="1"/>
</dbReference>
<name>A0ABU6A4S6_9PSEU</name>
<accession>A0ABU6A4S6</accession>
<dbReference type="RefSeq" id="WP_324264150.1">
    <property type="nucleotide sequence ID" value="NZ_JAWLNX010000002.1"/>
</dbReference>
<dbReference type="Proteomes" id="UP001327093">
    <property type="component" value="Unassembled WGS sequence"/>
</dbReference>
<sequence length="131" mass="14049">MTSLRMFVNGQAMSGGELNGALAGGRFIGPAWTAAKYRFYSVRDDFPGLHPDVAGGCSVPGELYEVDYDLLRERLLPNEPPELELSVIEMADGSGSLCMRLRDDQLDAEGVVDISGAGGWRAHLATTGRTS</sequence>
<dbReference type="InterPro" id="IPR036568">
    <property type="entry name" value="GGCT-like_sf"/>
</dbReference>
<evidence type="ECO:0000313" key="2">
    <source>
        <dbReference type="EMBL" id="MEB3366582.1"/>
    </source>
</evidence>
<dbReference type="SUPFAM" id="SSF110857">
    <property type="entry name" value="Gamma-glutamyl cyclotransferase-like"/>
    <property type="match status" value="1"/>
</dbReference>
<evidence type="ECO:0000259" key="1">
    <source>
        <dbReference type="Pfam" id="PF21986"/>
    </source>
</evidence>
<proteinExistence type="predicted"/>
<dbReference type="EMBL" id="JAWLNX010000002">
    <property type="protein sequence ID" value="MEB3366582.1"/>
    <property type="molecule type" value="Genomic_DNA"/>
</dbReference>
<dbReference type="Pfam" id="PF21986">
    <property type="entry name" value="AH_C"/>
    <property type="match status" value="1"/>
</dbReference>